<keyword evidence="1" id="KW-0217">Developmental protein</keyword>
<name>A0A498HIN6_MALDO</name>
<keyword evidence="1" id="KW-0221">Differentiation</keyword>
<proteinExistence type="inferred from homology"/>
<comment type="similarity">
    <text evidence="1">Belongs to the Frigida family.</text>
</comment>
<evidence type="ECO:0000313" key="3">
    <source>
        <dbReference type="Proteomes" id="UP000290289"/>
    </source>
</evidence>
<keyword evidence="3" id="KW-1185">Reference proteome</keyword>
<organism evidence="2 3">
    <name type="scientific">Malus domestica</name>
    <name type="common">Apple</name>
    <name type="synonym">Pyrus malus</name>
    <dbReference type="NCBI Taxonomy" id="3750"/>
    <lineage>
        <taxon>Eukaryota</taxon>
        <taxon>Viridiplantae</taxon>
        <taxon>Streptophyta</taxon>
        <taxon>Embryophyta</taxon>
        <taxon>Tracheophyta</taxon>
        <taxon>Spermatophyta</taxon>
        <taxon>Magnoliopsida</taxon>
        <taxon>eudicotyledons</taxon>
        <taxon>Gunneridae</taxon>
        <taxon>Pentapetalae</taxon>
        <taxon>rosids</taxon>
        <taxon>fabids</taxon>
        <taxon>Rosales</taxon>
        <taxon>Rosaceae</taxon>
        <taxon>Amygdaloideae</taxon>
        <taxon>Maleae</taxon>
        <taxon>Malus</taxon>
    </lineage>
</organism>
<dbReference type="GO" id="GO:0030154">
    <property type="term" value="P:cell differentiation"/>
    <property type="evidence" value="ECO:0007669"/>
    <property type="project" value="UniProtKB-KW"/>
</dbReference>
<gene>
    <name evidence="2" type="ORF">DVH24_013316</name>
</gene>
<dbReference type="EMBL" id="RDQH01000342">
    <property type="protein sequence ID" value="RXH70570.1"/>
    <property type="molecule type" value="Genomic_DNA"/>
</dbReference>
<comment type="caution">
    <text evidence="2">The sequence shown here is derived from an EMBL/GenBank/DDBJ whole genome shotgun (WGS) entry which is preliminary data.</text>
</comment>
<evidence type="ECO:0000313" key="2">
    <source>
        <dbReference type="EMBL" id="RXH70570.1"/>
    </source>
</evidence>
<dbReference type="GO" id="GO:0009908">
    <property type="term" value="P:flower development"/>
    <property type="evidence" value="ECO:0007669"/>
    <property type="project" value="UniProtKB-KW"/>
</dbReference>
<protein>
    <recommendedName>
        <fullName evidence="1">FRIGIDA-like protein</fullName>
    </recommendedName>
</protein>
<sequence>MGFLGLGEDAHLQLKRRRVKNIEGPQRRVLKGGRWRGVADESQVVVLEDEFWRFVTAKKNEFEALRSHIPLALGDCVDPVKFVLEAILEVFLVDKRVEMSDKVCAEERGCRGREGGGRGS</sequence>
<reference evidence="2 3" key="1">
    <citation type="submission" date="2018-10" db="EMBL/GenBank/DDBJ databases">
        <title>A high-quality apple genome assembly.</title>
        <authorList>
            <person name="Hu J."/>
        </authorList>
    </citation>
    <scope>NUCLEOTIDE SEQUENCE [LARGE SCALE GENOMIC DNA]</scope>
    <source>
        <strain evidence="3">cv. HFTH1</strain>
        <tissue evidence="2">Young leaf</tissue>
    </source>
</reference>
<dbReference type="AlphaFoldDB" id="A0A498HIN6"/>
<dbReference type="Proteomes" id="UP000290289">
    <property type="component" value="Chromosome 16"/>
</dbReference>
<dbReference type="Pfam" id="PF07899">
    <property type="entry name" value="Frigida"/>
    <property type="match status" value="1"/>
</dbReference>
<keyword evidence="1" id="KW-0287">Flowering</keyword>
<accession>A0A498HIN6</accession>
<dbReference type="InterPro" id="IPR012474">
    <property type="entry name" value="Frigida"/>
</dbReference>
<evidence type="ECO:0000256" key="1">
    <source>
        <dbReference type="RuleBase" id="RU364012"/>
    </source>
</evidence>